<organism evidence="1 2">
    <name type="scientific">Chionoecetes opilio</name>
    <name type="common">Atlantic snow crab</name>
    <name type="synonym">Cancer opilio</name>
    <dbReference type="NCBI Taxonomy" id="41210"/>
    <lineage>
        <taxon>Eukaryota</taxon>
        <taxon>Metazoa</taxon>
        <taxon>Ecdysozoa</taxon>
        <taxon>Arthropoda</taxon>
        <taxon>Crustacea</taxon>
        <taxon>Multicrustacea</taxon>
        <taxon>Malacostraca</taxon>
        <taxon>Eumalacostraca</taxon>
        <taxon>Eucarida</taxon>
        <taxon>Decapoda</taxon>
        <taxon>Pleocyemata</taxon>
        <taxon>Brachyura</taxon>
        <taxon>Eubrachyura</taxon>
        <taxon>Majoidea</taxon>
        <taxon>Majidae</taxon>
        <taxon>Chionoecetes</taxon>
    </lineage>
</organism>
<dbReference type="AlphaFoldDB" id="A0A8J8WDF7"/>
<evidence type="ECO:0000313" key="1">
    <source>
        <dbReference type="EMBL" id="KAG0695587.1"/>
    </source>
</evidence>
<comment type="caution">
    <text evidence="1">The sequence shown here is derived from an EMBL/GenBank/DDBJ whole genome shotgun (WGS) entry which is preliminary data.</text>
</comment>
<keyword evidence="2" id="KW-1185">Reference proteome</keyword>
<name>A0A8J8WDF7_CHIOP</name>
<protein>
    <submittedName>
        <fullName evidence="1">Uncharacterized protein</fullName>
    </submittedName>
</protein>
<accession>A0A8J8WDF7</accession>
<sequence>MWQHYGHIILCHECSLCRRPPDGPYTDTNFALNYHTACWLPSSPPTISCFLTCVNFDEALYLSQPNNEGKGNEEHGGCNGCECLETRGTHHVHCQPPPTIVDISLQAECEQQHHNPSLQVISEQVDQRKSNVDGVAIRKRREHLRPPSREGAFWILPCPRVYCQPWVVP</sequence>
<dbReference type="EMBL" id="JACEEZ010025993">
    <property type="protein sequence ID" value="KAG0695587.1"/>
    <property type="molecule type" value="Genomic_DNA"/>
</dbReference>
<evidence type="ECO:0000313" key="2">
    <source>
        <dbReference type="Proteomes" id="UP000770661"/>
    </source>
</evidence>
<proteinExistence type="predicted"/>
<dbReference type="Proteomes" id="UP000770661">
    <property type="component" value="Unassembled WGS sequence"/>
</dbReference>
<reference evidence="1" key="1">
    <citation type="submission" date="2020-07" db="EMBL/GenBank/DDBJ databases">
        <title>The High-quality genome of the commercially important snow crab, Chionoecetes opilio.</title>
        <authorList>
            <person name="Jeong J.-H."/>
            <person name="Ryu S."/>
        </authorList>
    </citation>
    <scope>NUCLEOTIDE SEQUENCE</scope>
    <source>
        <strain evidence="1">MADBK_172401_WGS</strain>
        <tissue evidence="1">Digestive gland</tissue>
    </source>
</reference>
<gene>
    <name evidence="1" type="ORF">GWK47_026835</name>
</gene>